<evidence type="ECO:0000313" key="1">
    <source>
        <dbReference type="EMBL" id="CAJ2632907.1"/>
    </source>
</evidence>
<keyword evidence="2" id="KW-1185">Reference proteome</keyword>
<proteinExistence type="predicted"/>
<protein>
    <submittedName>
        <fullName evidence="1">Uncharacterized protein</fullName>
    </submittedName>
</protein>
<evidence type="ECO:0000313" key="2">
    <source>
        <dbReference type="Proteomes" id="UP001177021"/>
    </source>
</evidence>
<sequence>MHTMKSVMALLVALICLLTLPPTPVSVSPPPPPPHHVSPKPYYHSPPPPPPPAAEVGGEKTTTIIDCSRWYQECFIFGNPVSCSLFYQLCPHTSSQGHAPNPTP</sequence>
<name>A0ACB0ILW1_TRIPR</name>
<accession>A0ACB0ILW1</accession>
<gene>
    <name evidence="1" type="ORF">MILVUS5_LOCUS4101</name>
</gene>
<comment type="caution">
    <text evidence="1">The sequence shown here is derived from an EMBL/GenBank/DDBJ whole genome shotgun (WGS) entry which is preliminary data.</text>
</comment>
<dbReference type="Proteomes" id="UP001177021">
    <property type="component" value="Unassembled WGS sequence"/>
</dbReference>
<dbReference type="EMBL" id="CASHSV030000001">
    <property type="protein sequence ID" value="CAJ2632907.1"/>
    <property type="molecule type" value="Genomic_DNA"/>
</dbReference>
<organism evidence="1 2">
    <name type="scientific">Trifolium pratense</name>
    <name type="common">Red clover</name>
    <dbReference type="NCBI Taxonomy" id="57577"/>
    <lineage>
        <taxon>Eukaryota</taxon>
        <taxon>Viridiplantae</taxon>
        <taxon>Streptophyta</taxon>
        <taxon>Embryophyta</taxon>
        <taxon>Tracheophyta</taxon>
        <taxon>Spermatophyta</taxon>
        <taxon>Magnoliopsida</taxon>
        <taxon>eudicotyledons</taxon>
        <taxon>Gunneridae</taxon>
        <taxon>Pentapetalae</taxon>
        <taxon>rosids</taxon>
        <taxon>fabids</taxon>
        <taxon>Fabales</taxon>
        <taxon>Fabaceae</taxon>
        <taxon>Papilionoideae</taxon>
        <taxon>50 kb inversion clade</taxon>
        <taxon>NPAAA clade</taxon>
        <taxon>Hologalegina</taxon>
        <taxon>IRL clade</taxon>
        <taxon>Trifolieae</taxon>
        <taxon>Trifolium</taxon>
    </lineage>
</organism>
<reference evidence="1" key="1">
    <citation type="submission" date="2023-10" db="EMBL/GenBank/DDBJ databases">
        <authorList>
            <person name="Rodriguez Cubillos JULIANA M."/>
            <person name="De Vega J."/>
        </authorList>
    </citation>
    <scope>NUCLEOTIDE SEQUENCE</scope>
</reference>